<comment type="caution">
    <text evidence="1">The sequence shown here is derived from an EMBL/GenBank/DDBJ whole genome shotgun (WGS) entry which is preliminary data.</text>
</comment>
<reference evidence="1" key="1">
    <citation type="submission" date="2019-05" db="EMBL/GenBank/DDBJ databases">
        <title>Revised genome assembly of Burkholderiaceae (previously Ralstonia) sp. PBA.</title>
        <authorList>
            <person name="Gan H.M."/>
        </authorList>
    </citation>
    <scope>NUCLEOTIDE SEQUENCE</scope>
    <source>
        <strain evidence="1">PBA</strain>
    </source>
</reference>
<keyword evidence="2" id="KW-1185">Reference proteome</keyword>
<sequence>MTPPAAPAPQAAAASAAPASAPAIAQATPGMTNAWHTLTPRQQNILYPLRPEWNKLSDLNRSKWLKIAERYPKLKKDQQQRLQERMRDWVALTPQQRRIARENYQISKQLSAEKKAEAWQDYQQLSDEQKRKLAAASRATKPSTAVSALPSGSGLVKDVRPPHRPASQIDIDELLHSE</sequence>
<organism evidence="1 2">
    <name type="scientific">Imbroritus primus</name>
    <dbReference type="NCBI Taxonomy" id="3058603"/>
    <lineage>
        <taxon>Bacteria</taxon>
        <taxon>Pseudomonadati</taxon>
        <taxon>Pseudomonadota</taxon>
        <taxon>Betaproteobacteria</taxon>
        <taxon>Burkholderiales</taxon>
        <taxon>Burkholderiaceae</taxon>
        <taxon>Imbroritus</taxon>
    </lineage>
</organism>
<accession>A0ACD3SS48</accession>
<protein>
    <submittedName>
        <fullName evidence="1">DUF3106 domain-containing protein</fullName>
    </submittedName>
</protein>
<evidence type="ECO:0000313" key="1">
    <source>
        <dbReference type="EMBL" id="TMS58908.1"/>
    </source>
</evidence>
<gene>
    <name evidence="1" type="ORF">MW7_005355</name>
</gene>
<evidence type="ECO:0000313" key="2">
    <source>
        <dbReference type="Proteomes" id="UP000004277"/>
    </source>
</evidence>
<dbReference type="EMBL" id="AKCV02000015">
    <property type="protein sequence ID" value="TMS58908.1"/>
    <property type="molecule type" value="Genomic_DNA"/>
</dbReference>
<proteinExistence type="predicted"/>
<name>A0ACD3SS48_9BURK</name>
<dbReference type="Proteomes" id="UP000004277">
    <property type="component" value="Unassembled WGS sequence"/>
</dbReference>